<dbReference type="NCBIfam" id="TIGR00722">
    <property type="entry name" value="ttdA_fumA_fumB"/>
    <property type="match status" value="1"/>
</dbReference>
<dbReference type="InterPro" id="IPR004646">
    <property type="entry name" value="Fe-S_hydro-lyase_TtdA-typ_cat"/>
</dbReference>
<dbReference type="PANTHER" id="PTHR43351">
    <property type="entry name" value="L(+)-TARTRATE DEHYDRATASE SUBUNIT BETA"/>
    <property type="match status" value="1"/>
</dbReference>
<comment type="similarity">
    <text evidence="2">Belongs to the class-I fumarase family.</text>
</comment>
<reference evidence="11" key="1">
    <citation type="submission" date="2020-02" db="EMBL/GenBank/DDBJ databases">
        <authorList>
            <person name="Meier V. D."/>
        </authorList>
    </citation>
    <scope>NUCLEOTIDE SEQUENCE</scope>
    <source>
        <strain evidence="11">AVDCRST_MAG77</strain>
    </source>
</reference>
<comment type="catalytic activity">
    <reaction evidence="1">
        <text>(S)-malate = fumarate + H2O</text>
        <dbReference type="Rhea" id="RHEA:12460"/>
        <dbReference type="ChEBI" id="CHEBI:15377"/>
        <dbReference type="ChEBI" id="CHEBI:15589"/>
        <dbReference type="ChEBI" id="CHEBI:29806"/>
        <dbReference type="EC" id="4.2.1.2"/>
    </reaction>
</comment>
<evidence type="ECO:0000256" key="4">
    <source>
        <dbReference type="ARBA" id="ARBA00022723"/>
    </source>
</evidence>
<evidence type="ECO:0000256" key="7">
    <source>
        <dbReference type="ARBA" id="ARBA00023239"/>
    </source>
</evidence>
<protein>
    <submittedName>
        <fullName evidence="11">Fumarate hydratase class I, alpha region L(+)-tartrate dehydratase alpha subunit</fullName>
        <ecNumber evidence="11">4.2.1.2</ecNumber>
        <ecNumber evidence="11">4.2.1.32</ecNumber>
    </submittedName>
</protein>
<evidence type="ECO:0000256" key="2">
    <source>
        <dbReference type="ARBA" id="ARBA00008876"/>
    </source>
</evidence>
<keyword evidence="4" id="KW-0479">Metal-binding</keyword>
<dbReference type="GO" id="GO:0008730">
    <property type="term" value="F:L(+)-tartrate dehydratase activity"/>
    <property type="evidence" value="ECO:0007669"/>
    <property type="project" value="UniProtKB-EC"/>
</dbReference>
<dbReference type="EC" id="4.2.1.2" evidence="11"/>
<evidence type="ECO:0000256" key="6">
    <source>
        <dbReference type="ARBA" id="ARBA00023014"/>
    </source>
</evidence>
<dbReference type="InterPro" id="IPR004647">
    <property type="entry name" value="Fe-S_hydro-lyase_TtdB-typ_cat"/>
</dbReference>
<name>A0A6J4H111_9CHLR</name>
<evidence type="ECO:0000259" key="9">
    <source>
        <dbReference type="Pfam" id="PF05681"/>
    </source>
</evidence>
<proteinExistence type="inferred from homology"/>
<dbReference type="AlphaFoldDB" id="A0A6J4H111"/>
<feature type="domain" description="Fe-S hydro-lyase tartrate dehydratase beta-type catalytic" evidence="10">
    <location>
        <begin position="374"/>
        <end position="555"/>
    </location>
</feature>
<dbReference type="EC" id="4.2.1.32" evidence="11"/>
<evidence type="ECO:0000259" key="10">
    <source>
        <dbReference type="Pfam" id="PF05683"/>
    </source>
</evidence>
<dbReference type="GO" id="GO:0004333">
    <property type="term" value="F:fumarate hydratase activity"/>
    <property type="evidence" value="ECO:0007669"/>
    <property type="project" value="UniProtKB-EC"/>
</dbReference>
<keyword evidence="7 11" id="KW-0456">Lyase</keyword>
<dbReference type="EMBL" id="CADCTC010000002">
    <property type="protein sequence ID" value="CAA9211358.1"/>
    <property type="molecule type" value="Genomic_DNA"/>
</dbReference>
<accession>A0A6J4H111</accession>
<evidence type="ECO:0000256" key="5">
    <source>
        <dbReference type="ARBA" id="ARBA00023004"/>
    </source>
</evidence>
<feature type="region of interest" description="Disordered" evidence="8">
    <location>
        <begin position="353"/>
        <end position="374"/>
    </location>
</feature>
<dbReference type="Pfam" id="PF05681">
    <property type="entry name" value="Fumerase"/>
    <property type="match status" value="1"/>
</dbReference>
<evidence type="ECO:0000256" key="1">
    <source>
        <dbReference type="ARBA" id="ARBA00000929"/>
    </source>
</evidence>
<dbReference type="GO" id="GO:0051539">
    <property type="term" value="F:4 iron, 4 sulfur cluster binding"/>
    <property type="evidence" value="ECO:0007669"/>
    <property type="project" value="UniProtKB-KW"/>
</dbReference>
<keyword evidence="3" id="KW-0004">4Fe-4S</keyword>
<dbReference type="Gene3D" id="3.20.130.10">
    <property type="entry name" value="Fe-S hydro-lyase, tartrate dehydratase beta-type, catalytic domain"/>
    <property type="match status" value="1"/>
</dbReference>
<organism evidence="11">
    <name type="scientific">uncultured Chloroflexota bacterium</name>
    <dbReference type="NCBI Taxonomy" id="166587"/>
    <lineage>
        <taxon>Bacteria</taxon>
        <taxon>Bacillati</taxon>
        <taxon>Chloroflexota</taxon>
        <taxon>environmental samples</taxon>
    </lineage>
</organism>
<gene>
    <name evidence="11" type="ORF">AVDCRST_MAG77-284</name>
</gene>
<evidence type="ECO:0000256" key="3">
    <source>
        <dbReference type="ARBA" id="ARBA00022485"/>
    </source>
</evidence>
<evidence type="ECO:0000313" key="11">
    <source>
        <dbReference type="EMBL" id="CAA9211358.1"/>
    </source>
</evidence>
<sequence length="595" mass="65228">MGITYALLEDVAHELNRRAAIAVPLDAKEAFVLAAQKERNATAKLALEAVVRNADVAVAEQSAMCGDTGLPRFYVKAGNGAQIDGGFFALERALRRGTALATRSVPLRSNRVHPLTRRNPNNNVGVLAPNVDYRFEPEGDWIELTAVHKGGLFGSDYRMLFPGDGIPGIKRFFVDTLVAFGHRGLSCPPVIVGVGLGGTKDQCVTLGKEAACLRLVGDRHPDPLVADLEDELYELGNKTMLGIMGFKSDTPVLDVHCEIAYAHTGGLPVGISELCHAVRRATARVYNDGRVEYRQDPQWFTPYMRNEDVDWDPERTPYYARPDAGRVTVKTGVNGTTRRVIPLVELSDAALTPALSQGEREQGPGTNGSAAPARESRTFHLTVPLTDADVRQLRVGDVVYLNGCIFTARDGVYEHMLQQGHEPPIDIRNEYNVTTQSSPAGAEVAPGKYEVTSLQATAGFRYAQWMEPLFARYGVKAVINKGGMSVEMYRDVFKKHGVVCLSMMPYGIGAIYGKEVVNVRDVIWKQELGMSEAMWLLEVEELGPLLVEGDAEGNSYNAVIADEVNAPLRDIYKDLPELILKRFGEVRDPAQEMIG</sequence>
<dbReference type="GO" id="GO:0046872">
    <property type="term" value="F:metal ion binding"/>
    <property type="evidence" value="ECO:0007669"/>
    <property type="project" value="UniProtKB-KW"/>
</dbReference>
<dbReference type="Pfam" id="PF05683">
    <property type="entry name" value="Fumerase_C"/>
    <property type="match status" value="1"/>
</dbReference>
<feature type="domain" description="Fe-S hydro-lyase tartrate dehydratase alpha-type catalytic" evidence="9">
    <location>
        <begin position="11"/>
        <end position="283"/>
    </location>
</feature>
<dbReference type="SUPFAM" id="SSF117457">
    <property type="entry name" value="FumA C-terminal domain-like"/>
    <property type="match status" value="1"/>
</dbReference>
<dbReference type="InterPro" id="IPR036660">
    <property type="entry name" value="Fe-S_hydroAse_TtdB_cat_sf"/>
</dbReference>
<evidence type="ECO:0000256" key="8">
    <source>
        <dbReference type="SAM" id="MobiDB-lite"/>
    </source>
</evidence>
<keyword evidence="6" id="KW-0411">Iron-sulfur</keyword>
<keyword evidence="5" id="KW-0408">Iron</keyword>
<dbReference type="PANTHER" id="PTHR43351:SF2">
    <property type="entry name" value="L(+)-TARTRATE DEHYDRATASE SUBUNIT BETA-RELATED"/>
    <property type="match status" value="1"/>
</dbReference>